<dbReference type="Pfam" id="PF00005">
    <property type="entry name" value="ABC_tran"/>
    <property type="match status" value="2"/>
</dbReference>
<dbReference type="PROSITE" id="PS50893">
    <property type="entry name" value="ABC_TRANSPORTER_2"/>
    <property type="match status" value="2"/>
</dbReference>
<feature type="domain" description="ABC transporter" evidence="9">
    <location>
        <begin position="8"/>
        <end position="243"/>
    </location>
</feature>
<evidence type="ECO:0000313" key="11">
    <source>
        <dbReference type="Proteomes" id="UP000184292"/>
    </source>
</evidence>
<evidence type="ECO:0000313" key="10">
    <source>
        <dbReference type="EMBL" id="SHI43861.1"/>
    </source>
</evidence>
<keyword evidence="11" id="KW-1185">Reference proteome</keyword>
<evidence type="ECO:0000256" key="1">
    <source>
        <dbReference type="ARBA" id="ARBA00022448"/>
    </source>
</evidence>
<keyword evidence="6 10" id="KW-0067">ATP-binding</keyword>
<proteinExistence type="predicted"/>
<evidence type="ECO:0000256" key="7">
    <source>
        <dbReference type="ARBA" id="ARBA00022967"/>
    </source>
</evidence>
<dbReference type="PANTHER" id="PTHR43790">
    <property type="entry name" value="CARBOHYDRATE TRANSPORT ATP-BINDING PROTEIN MG119-RELATED"/>
    <property type="match status" value="1"/>
</dbReference>
<dbReference type="CDD" id="cd03216">
    <property type="entry name" value="ABC_Carb_Monos_I"/>
    <property type="match status" value="1"/>
</dbReference>
<dbReference type="InterPro" id="IPR017871">
    <property type="entry name" value="ABC_transporter-like_CS"/>
</dbReference>
<dbReference type="InterPro" id="IPR003439">
    <property type="entry name" value="ABC_transporter-like_ATP-bd"/>
</dbReference>
<name>A0A1M6B556_9RHOB</name>
<dbReference type="CDD" id="cd03215">
    <property type="entry name" value="ABC_Carb_Monos_II"/>
    <property type="match status" value="1"/>
</dbReference>
<dbReference type="Proteomes" id="UP000184292">
    <property type="component" value="Unassembled WGS sequence"/>
</dbReference>
<dbReference type="PANTHER" id="PTHR43790:SF3">
    <property type="entry name" value="D-ALLOSE IMPORT ATP-BINDING PROTEIN ALSA-RELATED"/>
    <property type="match status" value="1"/>
</dbReference>
<evidence type="ECO:0000256" key="6">
    <source>
        <dbReference type="ARBA" id="ARBA00022840"/>
    </source>
</evidence>
<dbReference type="InterPro" id="IPR027417">
    <property type="entry name" value="P-loop_NTPase"/>
</dbReference>
<keyword evidence="8" id="KW-0472">Membrane</keyword>
<dbReference type="EMBL" id="FQYO01000001">
    <property type="protein sequence ID" value="SHI43861.1"/>
    <property type="molecule type" value="Genomic_DNA"/>
</dbReference>
<dbReference type="InterPro" id="IPR050107">
    <property type="entry name" value="ABC_carbohydrate_import_ATPase"/>
</dbReference>
<keyword evidence="4" id="KW-0677">Repeat</keyword>
<keyword evidence="3" id="KW-0762">Sugar transport</keyword>
<dbReference type="SUPFAM" id="SSF52540">
    <property type="entry name" value="P-loop containing nucleoside triphosphate hydrolases"/>
    <property type="match status" value="2"/>
</dbReference>
<organism evidence="10 11">
    <name type="scientific">Wenxinia saemankumensis</name>
    <dbReference type="NCBI Taxonomy" id="1447782"/>
    <lineage>
        <taxon>Bacteria</taxon>
        <taxon>Pseudomonadati</taxon>
        <taxon>Pseudomonadota</taxon>
        <taxon>Alphaproteobacteria</taxon>
        <taxon>Rhodobacterales</taxon>
        <taxon>Roseobacteraceae</taxon>
        <taxon>Wenxinia</taxon>
    </lineage>
</organism>
<evidence type="ECO:0000256" key="3">
    <source>
        <dbReference type="ARBA" id="ARBA00022597"/>
    </source>
</evidence>
<dbReference type="PROSITE" id="PS00211">
    <property type="entry name" value="ABC_TRANSPORTER_1"/>
    <property type="match status" value="1"/>
</dbReference>
<feature type="domain" description="ABC transporter" evidence="9">
    <location>
        <begin position="256"/>
        <end position="499"/>
    </location>
</feature>
<evidence type="ECO:0000256" key="8">
    <source>
        <dbReference type="ARBA" id="ARBA00023136"/>
    </source>
</evidence>
<evidence type="ECO:0000256" key="5">
    <source>
        <dbReference type="ARBA" id="ARBA00022741"/>
    </source>
</evidence>
<dbReference type="GO" id="GO:0005524">
    <property type="term" value="F:ATP binding"/>
    <property type="evidence" value="ECO:0007669"/>
    <property type="project" value="UniProtKB-KW"/>
</dbReference>
<accession>A0A1M6B556</accession>
<keyword evidence="1" id="KW-0813">Transport</keyword>
<dbReference type="Gene3D" id="3.40.50.300">
    <property type="entry name" value="P-loop containing nucleotide triphosphate hydrolases"/>
    <property type="match status" value="2"/>
</dbReference>
<keyword evidence="5" id="KW-0547">Nucleotide-binding</keyword>
<protein>
    <submittedName>
        <fullName evidence="10">Monosaccharide ABC transporter ATP-binding protein, CUT2 family</fullName>
    </submittedName>
</protein>
<reference evidence="10 11" key="1">
    <citation type="submission" date="2016-11" db="EMBL/GenBank/DDBJ databases">
        <authorList>
            <person name="Jaros S."/>
            <person name="Januszkiewicz K."/>
            <person name="Wedrychowicz H."/>
        </authorList>
    </citation>
    <scope>NUCLEOTIDE SEQUENCE [LARGE SCALE GENOMIC DNA]</scope>
    <source>
        <strain evidence="10 11">DSM 100565</strain>
    </source>
</reference>
<dbReference type="SMART" id="SM00382">
    <property type="entry name" value="AAA"/>
    <property type="match status" value="2"/>
</dbReference>
<evidence type="ECO:0000256" key="2">
    <source>
        <dbReference type="ARBA" id="ARBA00022475"/>
    </source>
</evidence>
<evidence type="ECO:0000256" key="4">
    <source>
        <dbReference type="ARBA" id="ARBA00022737"/>
    </source>
</evidence>
<gene>
    <name evidence="10" type="ORF">SAMN05444417_0784</name>
</gene>
<dbReference type="STRING" id="1447782.SAMN05444417_0784"/>
<dbReference type="RefSeq" id="WP_073326469.1">
    <property type="nucleotide sequence ID" value="NZ_FQYO01000001.1"/>
</dbReference>
<keyword evidence="2" id="KW-1003">Cell membrane</keyword>
<dbReference type="AlphaFoldDB" id="A0A1M6B556"/>
<dbReference type="OrthoDB" id="9805029at2"/>
<dbReference type="InterPro" id="IPR003593">
    <property type="entry name" value="AAA+_ATPase"/>
</dbReference>
<evidence type="ECO:0000259" key="9">
    <source>
        <dbReference type="PROSITE" id="PS50893"/>
    </source>
</evidence>
<keyword evidence="7" id="KW-1278">Translocase</keyword>
<dbReference type="GO" id="GO:0016887">
    <property type="term" value="F:ATP hydrolysis activity"/>
    <property type="evidence" value="ECO:0007669"/>
    <property type="project" value="InterPro"/>
</dbReference>
<sequence length="501" mass="52655">MQGAEPFLSVRGIRKSFGPVEVLHGVDLDLPAGSVTALLGENGAGKSTFVRILAGDHTADDGAIRIDGAPADLRSVQTARGAGIRLIAQEIADAPPLSVAENITLGATPSRWGFVDRGAMRRTARAALDALGADLDLSRPVGTLRLGERQIIEIARASVGRSRCIIFDEPTAALSDAETRRLFELIARMKAQGLAILYITHRLDEVFEIADRACVLRDGRVSLSAPVDELDQRAVVTAMVGRELQGGSAEAQAAATPGAPLMEVRGLTGDAFAGVDLDLTAGEIVGLYGKVGSGVPEFAAALFGADRPRAGTIAVEGQQVRFSHPAEAIALGIGFLPPERKSEGLLGVRSAAENLAAPDWGRLSKGGTISRKAERGAFARWHAAMGIRSRPDGGEPITRLSGGNQQKVMLGRWLQNGSRILLLVEPTRGVDVGAREEIYALLRGLAREGHGILIASSDYEDITHAADRAAVMVRGRITRQLARDEISVASLTSAAGGGLHG</sequence>